<dbReference type="InterPro" id="IPR044643">
    <property type="entry name" value="TrpF_fam"/>
</dbReference>
<sequence length="234" mass="25081">MRVKICGITQPAQGRAIAQLGVSALGFICVAASPRYVAPAQIRAIVEALPPEALVDRVGVFVDAPLEEIQQVVAIAQLTAVQLHGNESPDGCQRVREALPHIELIKALRVRDAATLDLAHRYAPHIDTLLLDAYHPHLYGGTGATLDWAMLRDFDPGCPWLLAGGLTPDNVQHALRAAHPYGIDLSSGVERSPGDKDLGLVERLMGAIAQLGRQESGSTAQDDFIGARSPENRE</sequence>
<dbReference type="PANTHER" id="PTHR42894:SF1">
    <property type="entry name" value="N-(5'-PHOSPHORIBOSYL)ANTHRANILATE ISOMERASE"/>
    <property type="match status" value="1"/>
</dbReference>
<comment type="catalytic activity">
    <reaction evidence="1 9">
        <text>N-(5-phospho-beta-D-ribosyl)anthranilate = 1-(2-carboxyphenylamino)-1-deoxy-D-ribulose 5-phosphate</text>
        <dbReference type="Rhea" id="RHEA:21540"/>
        <dbReference type="ChEBI" id="CHEBI:18277"/>
        <dbReference type="ChEBI" id="CHEBI:58613"/>
        <dbReference type="EC" id="5.3.1.24"/>
    </reaction>
</comment>
<protein>
    <recommendedName>
        <fullName evidence="4 9">N-(5'-phosphoribosyl)anthranilate isomerase</fullName>
        <shortName evidence="9">PRAI</shortName>
        <ecNumber evidence="3 9">5.3.1.24</ecNumber>
    </recommendedName>
</protein>
<dbReference type="KEGG" id="theu:HPC62_00785"/>
<evidence type="ECO:0000256" key="1">
    <source>
        <dbReference type="ARBA" id="ARBA00001164"/>
    </source>
</evidence>
<dbReference type="HAMAP" id="MF_00135">
    <property type="entry name" value="PRAI"/>
    <property type="match status" value="1"/>
</dbReference>
<dbReference type="SUPFAM" id="SSF51366">
    <property type="entry name" value="Ribulose-phoshate binding barrel"/>
    <property type="match status" value="1"/>
</dbReference>
<evidence type="ECO:0000256" key="7">
    <source>
        <dbReference type="ARBA" id="ARBA00023141"/>
    </source>
</evidence>
<dbReference type="InterPro" id="IPR011060">
    <property type="entry name" value="RibuloseP-bd_barrel"/>
</dbReference>
<keyword evidence="8 9" id="KW-0413">Isomerase</keyword>
<reference evidence="12 13" key="1">
    <citation type="submission" date="2020-05" db="EMBL/GenBank/DDBJ databases">
        <title>Complete genome sequence of of a novel Thermoleptolyngbya strain isolated from hot springs of Ganzi, Sichuan China.</title>
        <authorList>
            <person name="Tang J."/>
            <person name="Daroch M."/>
            <person name="Li L."/>
            <person name="Waleron K."/>
            <person name="Waleron M."/>
            <person name="Waleron M."/>
        </authorList>
    </citation>
    <scope>NUCLEOTIDE SEQUENCE [LARGE SCALE GENOMIC DNA]</scope>
    <source>
        <strain evidence="12 13">PKUAC-SCTA183</strain>
    </source>
</reference>
<dbReference type="Gene3D" id="3.20.20.70">
    <property type="entry name" value="Aldolase class I"/>
    <property type="match status" value="1"/>
</dbReference>
<evidence type="ECO:0000256" key="2">
    <source>
        <dbReference type="ARBA" id="ARBA00004664"/>
    </source>
</evidence>
<keyword evidence="6 9" id="KW-0822">Tryptophan biosynthesis</keyword>
<dbReference type="GO" id="GO:0004640">
    <property type="term" value="F:phosphoribosylanthranilate isomerase activity"/>
    <property type="evidence" value="ECO:0007669"/>
    <property type="project" value="UniProtKB-UniRule"/>
</dbReference>
<evidence type="ECO:0000256" key="8">
    <source>
        <dbReference type="ARBA" id="ARBA00023235"/>
    </source>
</evidence>
<keyword evidence="13" id="KW-1185">Reference proteome</keyword>
<comment type="pathway">
    <text evidence="2 9">Amino-acid biosynthesis; L-tryptophan biosynthesis; L-tryptophan from chorismate: step 3/5.</text>
</comment>
<evidence type="ECO:0000256" key="6">
    <source>
        <dbReference type="ARBA" id="ARBA00022822"/>
    </source>
</evidence>
<evidence type="ECO:0000259" key="11">
    <source>
        <dbReference type="Pfam" id="PF00697"/>
    </source>
</evidence>
<evidence type="ECO:0000256" key="4">
    <source>
        <dbReference type="ARBA" id="ARBA00022272"/>
    </source>
</evidence>
<evidence type="ECO:0000313" key="13">
    <source>
        <dbReference type="Proteomes" id="UP000505210"/>
    </source>
</evidence>
<dbReference type="AlphaFoldDB" id="A0A6M8BLT0"/>
<keyword evidence="7 9" id="KW-0057">Aromatic amino acid biosynthesis</keyword>
<dbReference type="CDD" id="cd00405">
    <property type="entry name" value="PRAI"/>
    <property type="match status" value="1"/>
</dbReference>
<dbReference type="Pfam" id="PF00697">
    <property type="entry name" value="PRAI"/>
    <property type="match status" value="1"/>
</dbReference>
<keyword evidence="5 9" id="KW-0028">Amino-acid biosynthesis</keyword>
<feature type="region of interest" description="Disordered" evidence="10">
    <location>
        <begin position="211"/>
        <end position="234"/>
    </location>
</feature>
<dbReference type="InterPro" id="IPR013785">
    <property type="entry name" value="Aldolase_TIM"/>
</dbReference>
<proteinExistence type="inferred from homology"/>
<name>A0A6M8BLT0_9CYAN</name>
<dbReference type="EMBL" id="CP053661">
    <property type="protein sequence ID" value="QKD84691.1"/>
    <property type="molecule type" value="Genomic_DNA"/>
</dbReference>
<evidence type="ECO:0000256" key="5">
    <source>
        <dbReference type="ARBA" id="ARBA00022605"/>
    </source>
</evidence>
<dbReference type="NCBIfam" id="NF002298">
    <property type="entry name" value="PRK01222.1-4"/>
    <property type="match status" value="1"/>
</dbReference>
<evidence type="ECO:0000256" key="10">
    <source>
        <dbReference type="SAM" id="MobiDB-lite"/>
    </source>
</evidence>
<comment type="similarity">
    <text evidence="9">Belongs to the TrpF family.</text>
</comment>
<evidence type="ECO:0000313" key="12">
    <source>
        <dbReference type="EMBL" id="QKD84691.1"/>
    </source>
</evidence>
<dbReference type="UniPathway" id="UPA00035">
    <property type="reaction ID" value="UER00042"/>
</dbReference>
<dbReference type="InterPro" id="IPR001240">
    <property type="entry name" value="PRAI_dom"/>
</dbReference>
<feature type="domain" description="N-(5'phosphoribosyl) anthranilate isomerase (PRAI)" evidence="11">
    <location>
        <begin position="3"/>
        <end position="204"/>
    </location>
</feature>
<gene>
    <name evidence="9" type="primary">trpF</name>
    <name evidence="12" type="ORF">HPC62_00785</name>
</gene>
<organism evidence="12 13">
    <name type="scientific">Thermoleptolyngbya sichuanensis A183</name>
    <dbReference type="NCBI Taxonomy" id="2737172"/>
    <lineage>
        <taxon>Bacteria</taxon>
        <taxon>Bacillati</taxon>
        <taxon>Cyanobacteriota</taxon>
        <taxon>Cyanophyceae</taxon>
        <taxon>Oculatellales</taxon>
        <taxon>Oculatellaceae</taxon>
        <taxon>Thermoleptolyngbya</taxon>
        <taxon>Thermoleptolyngbya sichuanensis</taxon>
    </lineage>
</organism>
<dbReference type="RefSeq" id="WP_172358703.1">
    <property type="nucleotide sequence ID" value="NZ_CP053661.1"/>
</dbReference>
<dbReference type="GO" id="GO:0000162">
    <property type="term" value="P:L-tryptophan biosynthetic process"/>
    <property type="evidence" value="ECO:0007669"/>
    <property type="project" value="UniProtKB-UniRule"/>
</dbReference>
<evidence type="ECO:0000256" key="3">
    <source>
        <dbReference type="ARBA" id="ARBA00012572"/>
    </source>
</evidence>
<dbReference type="PANTHER" id="PTHR42894">
    <property type="entry name" value="N-(5'-PHOSPHORIBOSYL)ANTHRANILATE ISOMERASE"/>
    <property type="match status" value="1"/>
</dbReference>
<dbReference type="EC" id="5.3.1.24" evidence="3 9"/>
<dbReference type="Proteomes" id="UP000505210">
    <property type="component" value="Chromosome"/>
</dbReference>
<evidence type="ECO:0000256" key="9">
    <source>
        <dbReference type="HAMAP-Rule" id="MF_00135"/>
    </source>
</evidence>
<accession>A0A6M8BLT0</accession>